<protein>
    <submittedName>
        <fullName evidence="2">Uncharacterized protein</fullName>
    </submittedName>
</protein>
<name>A0A8B0SQI0_9GAMM</name>
<dbReference type="Proteomes" id="UP000664466">
    <property type="component" value="Unassembled WGS sequence"/>
</dbReference>
<dbReference type="AlphaFoldDB" id="A0A8B0SQI0"/>
<reference evidence="1 3" key="1">
    <citation type="submission" date="2021-03" db="EMBL/GenBank/DDBJ databases">
        <title>Draft genome and methylome analysis of Thiotrix fructosivoruns ATCC 49748.</title>
        <authorList>
            <person name="Fomenkov A."/>
            <person name="Grabovich M.Y."/>
            <person name="Roberts R.J."/>
        </authorList>
    </citation>
    <scope>NUCLEOTIDE SEQUENCE [LARGE SCALE GENOMIC DNA]</scope>
    <source>
        <strain evidence="1 3">ATCC 49748</strain>
    </source>
</reference>
<proteinExistence type="predicted"/>
<dbReference type="EMBL" id="JAFMPM010000006">
    <property type="protein sequence ID" value="MBO0612580.1"/>
    <property type="molecule type" value="Genomic_DNA"/>
</dbReference>
<dbReference type="RefSeq" id="WP_207250277.1">
    <property type="nucleotide sequence ID" value="NZ_JAFMPM010000006.1"/>
</dbReference>
<keyword evidence="3" id="KW-1185">Reference proteome</keyword>
<evidence type="ECO:0000313" key="3">
    <source>
        <dbReference type="Proteomes" id="UP000664466"/>
    </source>
</evidence>
<sequence length="68" mass="7611">MVSLNSTLVELLALQLGKYPRSAEAKVAVQRWLGAAVRKQFGHLVSRDDPVEDWARLCLSEAVLGKRY</sequence>
<evidence type="ECO:0000313" key="2">
    <source>
        <dbReference type="EMBL" id="QTX11947.1"/>
    </source>
</evidence>
<gene>
    <name evidence="2" type="ORF">J1836_006320</name>
    <name evidence="1" type="ORF">J1836_06505</name>
</gene>
<evidence type="ECO:0000313" key="1">
    <source>
        <dbReference type="EMBL" id="MBO0612580.1"/>
    </source>
</evidence>
<accession>A0A8B0SQI0</accession>
<organism evidence="2">
    <name type="scientific">Thiothrix fructosivorans</name>
    <dbReference type="NCBI Taxonomy" id="111770"/>
    <lineage>
        <taxon>Bacteria</taxon>
        <taxon>Pseudomonadati</taxon>
        <taxon>Pseudomonadota</taxon>
        <taxon>Gammaproteobacteria</taxon>
        <taxon>Thiotrichales</taxon>
        <taxon>Thiotrichaceae</taxon>
        <taxon>Thiothrix</taxon>
    </lineage>
</organism>
<reference evidence="2" key="2">
    <citation type="submission" date="2021-04" db="EMBL/GenBank/DDBJ databases">
        <title>Complete Genome and methylome analysis of Thiothrix fructosivorans ATCC 49748.</title>
        <authorList>
            <person name="Fomenkov A."/>
            <person name="Sun L."/>
            <person name="Vincze T."/>
            <person name="Grabovich M.Y."/>
            <person name="Roberts R.J."/>
        </authorList>
    </citation>
    <scope>NUCLEOTIDE SEQUENCE</scope>
    <source>
        <strain evidence="2">ATCC 49748</strain>
    </source>
</reference>
<dbReference type="EMBL" id="CP072748">
    <property type="protein sequence ID" value="QTX11947.1"/>
    <property type="molecule type" value="Genomic_DNA"/>
</dbReference>